<dbReference type="Pfam" id="PF00027">
    <property type="entry name" value="cNMP_binding"/>
    <property type="match status" value="1"/>
</dbReference>
<dbReference type="CDD" id="cd00038">
    <property type="entry name" value="CAP_ED"/>
    <property type="match status" value="1"/>
</dbReference>
<dbReference type="OrthoDB" id="680421at2"/>
<accession>A0A1I1QEN9</accession>
<protein>
    <submittedName>
        <fullName evidence="2">cAMP-binding domain of CRP or a regulatory subunit of cAMP-dependent protein kinases</fullName>
    </submittedName>
</protein>
<dbReference type="InterPro" id="IPR018490">
    <property type="entry name" value="cNMP-bd_dom_sf"/>
</dbReference>
<keyword evidence="2" id="KW-0418">Kinase</keyword>
<dbReference type="EMBL" id="FOMI01000006">
    <property type="protein sequence ID" value="SFD20467.1"/>
    <property type="molecule type" value="Genomic_DNA"/>
</dbReference>
<evidence type="ECO:0000259" key="1">
    <source>
        <dbReference type="PROSITE" id="PS50042"/>
    </source>
</evidence>
<dbReference type="PROSITE" id="PS50042">
    <property type="entry name" value="CNMP_BINDING_3"/>
    <property type="match status" value="1"/>
</dbReference>
<dbReference type="SUPFAM" id="SSF51206">
    <property type="entry name" value="cAMP-binding domain-like"/>
    <property type="match status" value="1"/>
</dbReference>
<organism evidence="2 3">
    <name type="scientific">Algibacter pectinivorans</name>
    <dbReference type="NCBI Taxonomy" id="870482"/>
    <lineage>
        <taxon>Bacteria</taxon>
        <taxon>Pseudomonadati</taxon>
        <taxon>Bacteroidota</taxon>
        <taxon>Flavobacteriia</taxon>
        <taxon>Flavobacteriales</taxon>
        <taxon>Flavobacteriaceae</taxon>
        <taxon>Algibacter</taxon>
    </lineage>
</organism>
<dbReference type="RefSeq" id="WP_092851805.1">
    <property type="nucleotide sequence ID" value="NZ_FOMI01000006.1"/>
</dbReference>
<gene>
    <name evidence="2" type="ORF">SAMN04487987_10680</name>
</gene>
<dbReference type="GO" id="GO:0016301">
    <property type="term" value="F:kinase activity"/>
    <property type="evidence" value="ECO:0007669"/>
    <property type="project" value="UniProtKB-KW"/>
</dbReference>
<evidence type="ECO:0000313" key="3">
    <source>
        <dbReference type="Proteomes" id="UP000199439"/>
    </source>
</evidence>
<reference evidence="3" key="1">
    <citation type="submission" date="2016-10" db="EMBL/GenBank/DDBJ databases">
        <authorList>
            <person name="Varghese N."/>
            <person name="Submissions S."/>
        </authorList>
    </citation>
    <scope>NUCLEOTIDE SEQUENCE [LARGE SCALE GENOMIC DNA]</scope>
    <source>
        <strain evidence="3">DSM 25730</strain>
    </source>
</reference>
<name>A0A1I1QEN9_9FLAO</name>
<dbReference type="InterPro" id="IPR000595">
    <property type="entry name" value="cNMP-bd_dom"/>
</dbReference>
<proteinExistence type="predicted"/>
<keyword evidence="3" id="KW-1185">Reference proteome</keyword>
<sequence length="188" mass="21745">MNKLITKLNSVLPISLEEQNLIENNINLETINKGEIYSKRGEICRKLGFVLDGVFKVVRTNSNDDEFIQYFTTEGHFAVDIDSFTNKTPSKEYIKALTRCSVLTITDNSFKLFEDKIVNFSKIISLIKEQALLEKYNLKSEMFVDDALTKYNKLLQRHPSIIQRIPQNQIASFLGITQYTLSRIRAKR</sequence>
<dbReference type="Gene3D" id="2.60.120.10">
    <property type="entry name" value="Jelly Rolls"/>
    <property type="match status" value="1"/>
</dbReference>
<dbReference type="AlphaFoldDB" id="A0A1I1QEN9"/>
<dbReference type="Proteomes" id="UP000199439">
    <property type="component" value="Unassembled WGS sequence"/>
</dbReference>
<evidence type="ECO:0000313" key="2">
    <source>
        <dbReference type="EMBL" id="SFD20467.1"/>
    </source>
</evidence>
<keyword evidence="2" id="KW-0808">Transferase</keyword>
<dbReference type="STRING" id="870482.SAMN04487987_10680"/>
<dbReference type="InterPro" id="IPR014710">
    <property type="entry name" value="RmlC-like_jellyroll"/>
</dbReference>
<feature type="domain" description="Cyclic nucleotide-binding" evidence="1">
    <location>
        <begin position="22"/>
        <end position="111"/>
    </location>
</feature>